<dbReference type="EMBL" id="CP159510">
    <property type="protein sequence ID" value="XCJ16983.1"/>
    <property type="molecule type" value="Genomic_DNA"/>
</dbReference>
<evidence type="ECO:0000313" key="1">
    <source>
        <dbReference type="EMBL" id="XCJ16983.1"/>
    </source>
</evidence>
<gene>
    <name evidence="1" type="ORF">ABNN70_15500</name>
</gene>
<name>A0AAU8IG44_9BACL</name>
<evidence type="ECO:0008006" key="2">
    <source>
        <dbReference type="Google" id="ProtNLM"/>
    </source>
</evidence>
<reference evidence="1" key="1">
    <citation type="submission" date="2024-06" db="EMBL/GenBank/DDBJ databases">
        <authorList>
            <person name="Fan A."/>
            <person name="Zhang F.Y."/>
            <person name="Zhang L."/>
        </authorList>
    </citation>
    <scope>NUCLEOTIDE SEQUENCE</scope>
    <source>
        <strain evidence="1">Y61</strain>
    </source>
</reference>
<accession>A0AAU8IG44</accession>
<protein>
    <recommendedName>
        <fullName evidence="2">Transcriptional regulator</fullName>
    </recommendedName>
</protein>
<dbReference type="RefSeq" id="WP_353948317.1">
    <property type="nucleotide sequence ID" value="NZ_CP159510.1"/>
</dbReference>
<dbReference type="AlphaFoldDB" id="A0AAU8IG44"/>
<sequence>MFDKPGHRKEEDKMPAIYKKENEEIRKAKVMTSFKKMAKKYSKTLEKLSKN</sequence>
<proteinExistence type="predicted"/>
<organism evidence="1">
    <name type="scientific">Sporolactobacillus sp. Y61</name>
    <dbReference type="NCBI Taxonomy" id="3160863"/>
    <lineage>
        <taxon>Bacteria</taxon>
        <taxon>Bacillati</taxon>
        <taxon>Bacillota</taxon>
        <taxon>Bacilli</taxon>
        <taxon>Bacillales</taxon>
        <taxon>Sporolactobacillaceae</taxon>
        <taxon>Sporolactobacillus</taxon>
    </lineage>
</organism>